<dbReference type="UniPathway" id="UPA00275">
    <property type="reaction ID" value="UER00399"/>
</dbReference>
<evidence type="ECO:0000256" key="12">
    <source>
        <dbReference type="HAMAP-Rule" id="MF_00180"/>
    </source>
</evidence>
<keyword evidence="6 12" id="KW-0686">Riboflavin biosynthesis</keyword>
<comment type="function">
    <text evidence="1 12 13">Catalyzes the conversion of D-ribulose 5-phosphate to formate and 3,4-dihydroxy-2-butanone 4-phosphate.</text>
</comment>
<dbReference type="NCBIfam" id="TIGR00506">
    <property type="entry name" value="ribB"/>
    <property type="match status" value="1"/>
</dbReference>
<dbReference type="EMBL" id="QJKC01000003">
    <property type="protein sequence ID" value="PXX49847.1"/>
    <property type="molecule type" value="Genomic_DNA"/>
</dbReference>
<organism evidence="14 15">
    <name type="scientific">Aquitalea magnusonii</name>
    <dbReference type="NCBI Taxonomy" id="332411"/>
    <lineage>
        <taxon>Bacteria</taxon>
        <taxon>Pseudomonadati</taxon>
        <taxon>Pseudomonadota</taxon>
        <taxon>Betaproteobacteria</taxon>
        <taxon>Neisseriales</taxon>
        <taxon>Chromobacteriaceae</taxon>
        <taxon>Aquitalea</taxon>
    </lineage>
</organism>
<evidence type="ECO:0000256" key="2">
    <source>
        <dbReference type="ARBA" id="ARBA00004904"/>
    </source>
</evidence>
<proteinExistence type="inferred from homology"/>
<evidence type="ECO:0000256" key="9">
    <source>
        <dbReference type="ARBA" id="ARBA00023211"/>
    </source>
</evidence>
<evidence type="ECO:0000256" key="11">
    <source>
        <dbReference type="ARBA" id="ARBA00060730"/>
    </source>
</evidence>
<evidence type="ECO:0000256" key="5">
    <source>
        <dbReference type="ARBA" id="ARBA00018836"/>
    </source>
</evidence>
<dbReference type="GO" id="GO:0000287">
    <property type="term" value="F:magnesium ion binding"/>
    <property type="evidence" value="ECO:0007669"/>
    <property type="project" value="UniProtKB-UniRule"/>
</dbReference>
<feature type="site" description="Essential for catalytic activity" evidence="12">
    <location>
        <position position="174"/>
    </location>
</feature>
<feature type="binding site" evidence="12">
    <location>
        <begin position="37"/>
        <end position="38"/>
    </location>
    <ligand>
        <name>D-ribulose 5-phosphate</name>
        <dbReference type="ChEBI" id="CHEBI:58121"/>
    </ligand>
</feature>
<dbReference type="Pfam" id="PF00926">
    <property type="entry name" value="DHBP_synthase"/>
    <property type="match status" value="1"/>
</dbReference>
<comment type="pathway">
    <text evidence="2 12 13">Cofactor biosynthesis; riboflavin biosynthesis; 2-hydroxy-3-oxobutyl phosphate from D-ribulose 5-phosphate: step 1/1.</text>
</comment>
<feature type="binding site" evidence="12">
    <location>
        <position position="42"/>
    </location>
    <ligand>
        <name>D-ribulose 5-phosphate</name>
        <dbReference type="ChEBI" id="CHEBI:58121"/>
    </ligand>
</feature>
<sequence length="218" mass="23172">MPYTQPTQLSSLPPRLAAALTALRQGRPVIVSDDDDRENEADLILAADRLSLPEMARLIRDGSGIVCLCLTPAHAARLQLPPMVPDNRSRHGTAFTVSIEAVHGVSTGVSAADRVTTIRAAIAPLAKPQDLARPGHVFPLIARPGGVLERRGHTEAAVELATLAGYSPAGVLCELMNPDGSMMRGAQLQAYAALHQLPMLTVAELAQWRQQQAEAVCA</sequence>
<dbReference type="Proteomes" id="UP000248395">
    <property type="component" value="Unassembled WGS sequence"/>
</dbReference>
<evidence type="ECO:0000313" key="14">
    <source>
        <dbReference type="EMBL" id="PXX49847.1"/>
    </source>
</evidence>
<dbReference type="PANTHER" id="PTHR21327">
    <property type="entry name" value="GTP CYCLOHYDROLASE II-RELATED"/>
    <property type="match status" value="1"/>
</dbReference>
<feature type="binding site" evidence="12">
    <location>
        <begin position="150"/>
        <end position="154"/>
    </location>
    <ligand>
        <name>D-ribulose 5-phosphate</name>
        <dbReference type="ChEBI" id="CHEBI:58121"/>
    </ligand>
</feature>
<dbReference type="AlphaFoldDB" id="A0A318JK48"/>
<protein>
    <recommendedName>
        <fullName evidence="5 12">3,4-dihydroxy-2-butanone 4-phosphate synthase</fullName>
        <shortName evidence="12 13">DHBP synthase</shortName>
        <ecNumber evidence="4 12">4.1.99.12</ecNumber>
    </recommendedName>
</protein>
<dbReference type="HAMAP" id="MF_00180">
    <property type="entry name" value="RibB"/>
    <property type="match status" value="1"/>
</dbReference>
<dbReference type="InterPro" id="IPR017945">
    <property type="entry name" value="DHBP_synth_RibB-like_a/b_dom"/>
</dbReference>
<keyword evidence="7 12" id="KW-0479">Metal-binding</keyword>
<dbReference type="RefSeq" id="WP_110313026.1">
    <property type="nucleotide sequence ID" value="NZ_QJKC01000003.1"/>
</dbReference>
<evidence type="ECO:0000256" key="13">
    <source>
        <dbReference type="RuleBase" id="RU003843"/>
    </source>
</evidence>
<reference evidence="14 15" key="1">
    <citation type="submission" date="2018-05" db="EMBL/GenBank/DDBJ databases">
        <title>Genomic Encyclopedia of Type Strains, Phase IV (KMG-IV): sequencing the most valuable type-strain genomes for metagenomic binning, comparative biology and taxonomic classification.</title>
        <authorList>
            <person name="Goeker M."/>
        </authorList>
    </citation>
    <scope>NUCLEOTIDE SEQUENCE [LARGE SCALE GENOMIC DNA]</scope>
    <source>
        <strain evidence="14 15">DSM 25134</strain>
    </source>
</reference>
<dbReference type="OrthoDB" id="9793111at2"/>
<name>A0A318JK48_9NEIS</name>
<feature type="site" description="Essential for catalytic activity" evidence="12">
    <location>
        <position position="136"/>
    </location>
</feature>
<evidence type="ECO:0000256" key="7">
    <source>
        <dbReference type="ARBA" id="ARBA00022723"/>
    </source>
</evidence>
<dbReference type="SUPFAM" id="SSF55821">
    <property type="entry name" value="YrdC/RibB"/>
    <property type="match status" value="1"/>
</dbReference>
<dbReference type="PANTHER" id="PTHR21327:SF38">
    <property type="entry name" value="3,4-DIHYDROXY-2-BUTANONE 4-PHOSPHATE SYNTHASE"/>
    <property type="match status" value="1"/>
</dbReference>
<feature type="binding site" evidence="12">
    <location>
        <position position="38"/>
    </location>
    <ligand>
        <name>Mg(2+)</name>
        <dbReference type="ChEBI" id="CHEBI:18420"/>
        <label>1</label>
    </ligand>
</feature>
<keyword evidence="10 12" id="KW-0456">Lyase</keyword>
<dbReference type="Gene3D" id="3.90.870.10">
    <property type="entry name" value="DHBP synthase"/>
    <property type="match status" value="1"/>
</dbReference>
<dbReference type="EC" id="4.1.99.12" evidence="4 12"/>
<dbReference type="InterPro" id="IPR000422">
    <property type="entry name" value="DHBP_synthase_RibB"/>
</dbReference>
<dbReference type="GO" id="GO:0005829">
    <property type="term" value="C:cytosol"/>
    <property type="evidence" value="ECO:0007669"/>
    <property type="project" value="UniProtKB-ARBA"/>
</dbReference>
<dbReference type="GO" id="GO:0008686">
    <property type="term" value="F:3,4-dihydroxy-2-butanone-4-phosphate synthase activity"/>
    <property type="evidence" value="ECO:0007669"/>
    <property type="project" value="UniProtKB-UniRule"/>
</dbReference>
<comment type="catalytic activity">
    <reaction evidence="12 13">
        <text>D-ribulose 5-phosphate = (2S)-2-hydroxy-3-oxobutyl phosphate + formate + H(+)</text>
        <dbReference type="Rhea" id="RHEA:18457"/>
        <dbReference type="ChEBI" id="CHEBI:15378"/>
        <dbReference type="ChEBI" id="CHEBI:15740"/>
        <dbReference type="ChEBI" id="CHEBI:58121"/>
        <dbReference type="ChEBI" id="CHEBI:58830"/>
        <dbReference type="EC" id="4.1.99.12"/>
    </reaction>
</comment>
<comment type="subunit">
    <text evidence="3 12 13">Homodimer.</text>
</comment>
<comment type="cofactor">
    <cofactor evidence="12 13">
        <name>Mg(2+)</name>
        <dbReference type="ChEBI" id="CHEBI:18420"/>
    </cofactor>
    <cofactor evidence="12 13">
        <name>Mn(2+)</name>
        <dbReference type="ChEBI" id="CHEBI:29035"/>
    </cofactor>
    <text evidence="12 13">Binds 2 divalent metal cations per subunit. Magnesium or manganese.</text>
</comment>
<evidence type="ECO:0000256" key="6">
    <source>
        <dbReference type="ARBA" id="ARBA00022619"/>
    </source>
</evidence>
<gene>
    <name evidence="12" type="primary">ribB</name>
    <name evidence="14" type="ORF">DFR38_10321</name>
</gene>
<comment type="caution">
    <text evidence="14">The sequence shown here is derived from an EMBL/GenBank/DDBJ whole genome shotgun (WGS) entry which is preliminary data.</text>
</comment>
<evidence type="ECO:0000256" key="4">
    <source>
        <dbReference type="ARBA" id="ARBA00012153"/>
    </source>
</evidence>
<keyword evidence="8 12" id="KW-0460">Magnesium</keyword>
<evidence type="ECO:0000313" key="15">
    <source>
        <dbReference type="Proteomes" id="UP000248395"/>
    </source>
</evidence>
<feature type="binding site" evidence="12">
    <location>
        <position position="38"/>
    </location>
    <ligand>
        <name>Mg(2+)</name>
        <dbReference type="ChEBI" id="CHEBI:18420"/>
        <label>2</label>
    </ligand>
</feature>
<feature type="binding site" evidence="12">
    <location>
        <position position="153"/>
    </location>
    <ligand>
        <name>Mg(2+)</name>
        <dbReference type="ChEBI" id="CHEBI:18420"/>
        <label>2</label>
    </ligand>
</feature>
<evidence type="ECO:0000256" key="1">
    <source>
        <dbReference type="ARBA" id="ARBA00002284"/>
    </source>
</evidence>
<evidence type="ECO:0000256" key="8">
    <source>
        <dbReference type="ARBA" id="ARBA00022842"/>
    </source>
</evidence>
<dbReference type="GO" id="GO:0030145">
    <property type="term" value="F:manganese ion binding"/>
    <property type="evidence" value="ECO:0007669"/>
    <property type="project" value="UniProtKB-UniRule"/>
</dbReference>
<keyword evidence="9 12" id="KW-0464">Manganese</keyword>
<dbReference type="GO" id="GO:0009231">
    <property type="term" value="P:riboflavin biosynthetic process"/>
    <property type="evidence" value="ECO:0007669"/>
    <property type="project" value="UniProtKB-UniRule"/>
</dbReference>
<dbReference type="FunFam" id="3.90.870.10:FF:000002">
    <property type="entry name" value="3,4-dihydroxy-2-butanone 4-phosphate synthase"/>
    <property type="match status" value="1"/>
</dbReference>
<evidence type="ECO:0000256" key="3">
    <source>
        <dbReference type="ARBA" id="ARBA00011738"/>
    </source>
</evidence>
<accession>A0A318JK48</accession>
<evidence type="ECO:0000256" key="10">
    <source>
        <dbReference type="ARBA" id="ARBA00023239"/>
    </source>
</evidence>
<comment type="similarity">
    <text evidence="11 12 13">Belongs to the DHBP synthase family.</text>
</comment>
<keyword evidence="15" id="KW-1185">Reference proteome</keyword>